<evidence type="ECO:0000313" key="4">
    <source>
        <dbReference type="Proteomes" id="UP000253046"/>
    </source>
</evidence>
<dbReference type="InterPro" id="IPR041694">
    <property type="entry name" value="ADH_N_2"/>
</dbReference>
<evidence type="ECO:0000259" key="2">
    <source>
        <dbReference type="SMART" id="SM00829"/>
    </source>
</evidence>
<feature type="domain" description="Enoyl reductase (ER)" evidence="2">
    <location>
        <begin position="21"/>
        <end position="339"/>
    </location>
</feature>
<comment type="caution">
    <text evidence="3">The sequence shown here is derived from an EMBL/GenBank/DDBJ whole genome shotgun (WGS) entry which is preliminary data.</text>
</comment>
<dbReference type="InterPro" id="IPR045010">
    <property type="entry name" value="MDR_fam"/>
</dbReference>
<dbReference type="Gene3D" id="3.90.180.10">
    <property type="entry name" value="Medium-chain alcohol dehydrogenases, catalytic domain"/>
    <property type="match status" value="1"/>
</dbReference>
<proteinExistence type="predicted"/>
<dbReference type="GO" id="GO:0016628">
    <property type="term" value="F:oxidoreductase activity, acting on the CH-CH group of donors, NAD or NADP as acceptor"/>
    <property type="evidence" value="ECO:0007669"/>
    <property type="project" value="InterPro"/>
</dbReference>
<dbReference type="FunFam" id="3.40.50.720:FF:000121">
    <property type="entry name" value="Prostaglandin reductase 2"/>
    <property type="match status" value="1"/>
</dbReference>
<dbReference type="PANTHER" id="PTHR43205">
    <property type="entry name" value="PROSTAGLANDIN REDUCTASE"/>
    <property type="match status" value="1"/>
</dbReference>
<evidence type="ECO:0000313" key="3">
    <source>
        <dbReference type="EMBL" id="RBP61965.1"/>
    </source>
</evidence>
<keyword evidence="1" id="KW-0560">Oxidoreductase</keyword>
<dbReference type="InterPro" id="IPR011032">
    <property type="entry name" value="GroES-like_sf"/>
</dbReference>
<dbReference type="SUPFAM" id="SSF50129">
    <property type="entry name" value="GroES-like"/>
    <property type="match status" value="2"/>
</dbReference>
<reference evidence="3 4" key="1">
    <citation type="submission" date="2018-06" db="EMBL/GenBank/DDBJ databases">
        <title>Genomic Encyclopedia of Type Strains, Phase IV (KMG-IV): sequencing the most valuable type-strain genomes for metagenomic binning, comparative biology and taxonomic classification.</title>
        <authorList>
            <person name="Goeker M."/>
        </authorList>
    </citation>
    <scope>NUCLEOTIDE SEQUENCE [LARGE SCALE GENOMIC DNA]</scope>
    <source>
        <strain evidence="3 4">DSM 30166</strain>
    </source>
</reference>
<dbReference type="SUPFAM" id="SSF51735">
    <property type="entry name" value="NAD(P)-binding Rossmann-fold domains"/>
    <property type="match status" value="1"/>
</dbReference>
<organism evidence="3 4">
    <name type="scientific">Brenneria salicis ATCC 15712 = DSM 30166</name>
    <dbReference type="NCBI Taxonomy" id="714314"/>
    <lineage>
        <taxon>Bacteria</taxon>
        <taxon>Pseudomonadati</taxon>
        <taxon>Pseudomonadota</taxon>
        <taxon>Gammaproteobacteria</taxon>
        <taxon>Enterobacterales</taxon>
        <taxon>Pectobacteriaceae</taxon>
        <taxon>Brenneria</taxon>
    </lineage>
</organism>
<protein>
    <recommendedName>
        <fullName evidence="2">Enoyl reductase (ER) domain-containing protein</fullName>
    </recommendedName>
</protein>
<dbReference type="Gene3D" id="3.40.50.720">
    <property type="entry name" value="NAD(P)-binding Rossmann-like Domain"/>
    <property type="match status" value="1"/>
</dbReference>
<dbReference type="PANTHER" id="PTHR43205:SF7">
    <property type="entry name" value="PROSTAGLANDIN REDUCTASE 1"/>
    <property type="match status" value="1"/>
</dbReference>
<sequence length="345" mass="37369">MSQNDQYNRRIVLAQRPHGAPTPANFRLEQQAIPEVNQGEVLLHSVFLSLDPYMRGRMSDAPSYAKPVELGEAMVGTTVSRVANSKHPDYQVGDWVVAPGGWQDYIVSNGEGIKNLGQSPSNPSYALGILGMPGFTAYMGLMDIGQPKAGETLVVAAATGPVGATVGQIGKLKGCHVVGVAGGAEKCRHAVEVLGFDVCLDHHAADFAEQLQQACPQGIDIYFENVGGKVFDAVLPLLNTCARIPLCGLVSGYNSTDLPDGPDRLPLLTATLLKKRIRMQGFIIFDDYGHRFDEFWQVVSQWVTEGKIKYREHLVDGLENAPEAFIGLLQGRNFGKLVVRVGPDL</sequence>
<dbReference type="AlphaFoldDB" id="A0A366I535"/>
<name>A0A366I535_9GAMM</name>
<dbReference type="OrthoDB" id="9805663at2"/>
<accession>A0A366I535</accession>
<dbReference type="RefSeq" id="WP_113866970.1">
    <property type="nucleotide sequence ID" value="NZ_AGJP01000001.1"/>
</dbReference>
<dbReference type="CDD" id="cd05288">
    <property type="entry name" value="PGDH"/>
    <property type="match status" value="1"/>
</dbReference>
<dbReference type="SMART" id="SM00829">
    <property type="entry name" value="PKS_ER"/>
    <property type="match status" value="1"/>
</dbReference>
<dbReference type="Pfam" id="PF16884">
    <property type="entry name" value="ADH_N_2"/>
    <property type="match status" value="1"/>
</dbReference>
<evidence type="ECO:0000256" key="1">
    <source>
        <dbReference type="ARBA" id="ARBA00023002"/>
    </source>
</evidence>
<dbReference type="InterPro" id="IPR036291">
    <property type="entry name" value="NAD(P)-bd_dom_sf"/>
</dbReference>
<dbReference type="Proteomes" id="UP000253046">
    <property type="component" value="Unassembled WGS sequence"/>
</dbReference>
<dbReference type="InterPro" id="IPR013149">
    <property type="entry name" value="ADH-like_C"/>
</dbReference>
<dbReference type="EMBL" id="QNRY01000019">
    <property type="protein sequence ID" value="RBP61965.1"/>
    <property type="molecule type" value="Genomic_DNA"/>
</dbReference>
<dbReference type="Pfam" id="PF00107">
    <property type="entry name" value="ADH_zinc_N"/>
    <property type="match status" value="1"/>
</dbReference>
<gene>
    <name evidence="3" type="ORF">DES54_11944</name>
</gene>
<dbReference type="InterPro" id="IPR020843">
    <property type="entry name" value="ER"/>
</dbReference>
<keyword evidence="4" id="KW-1185">Reference proteome</keyword>